<dbReference type="HOGENOM" id="CLU_2900265_0_0_6"/>
<keyword evidence="3" id="KW-1185">Reference proteome</keyword>
<evidence type="ECO:0000259" key="1">
    <source>
        <dbReference type="Pfam" id="PF21368"/>
    </source>
</evidence>
<dbReference type="eggNOG" id="COG1403">
    <property type="taxonomic scope" value="Bacteria"/>
</dbReference>
<accession>Q7MZE4</accession>
<evidence type="ECO:0000313" key="2">
    <source>
        <dbReference type="EMBL" id="CAE16720.1"/>
    </source>
</evidence>
<dbReference type="InterPro" id="IPR049030">
    <property type="entry name" value="AI2M-like_HNH"/>
</dbReference>
<dbReference type="EMBL" id="BX571873">
    <property type="protein sequence ID" value="CAE16720.1"/>
    <property type="molecule type" value="Genomic_DNA"/>
</dbReference>
<gene>
    <name evidence="2" type="ordered locus">plu4348</name>
</gene>
<organism evidence="2 3">
    <name type="scientific">Photorhabdus laumondii subsp. laumondii (strain DSM 15139 / CIP 105565 / TT01)</name>
    <name type="common">Photorhabdus luminescens subsp. laumondii</name>
    <dbReference type="NCBI Taxonomy" id="243265"/>
    <lineage>
        <taxon>Bacteria</taxon>
        <taxon>Pseudomonadati</taxon>
        <taxon>Pseudomonadota</taxon>
        <taxon>Gammaproteobacteria</taxon>
        <taxon>Enterobacterales</taxon>
        <taxon>Morganellaceae</taxon>
        <taxon>Photorhabdus</taxon>
    </lineage>
</organism>
<dbReference type="Proteomes" id="UP000002514">
    <property type="component" value="Chromosome"/>
</dbReference>
<dbReference type="KEGG" id="plu:plu4348"/>
<feature type="domain" description="AI2M/AI1M-like HNH endonuclease" evidence="1">
    <location>
        <begin position="6"/>
        <end position="53"/>
    </location>
</feature>
<dbReference type="AlphaFoldDB" id="Q7MZE4"/>
<dbReference type="Pfam" id="PF21368">
    <property type="entry name" value="AI2M-like_HNH"/>
    <property type="match status" value="1"/>
</dbReference>
<proteinExistence type="predicted"/>
<name>Q7MZE4_PHOLL</name>
<protein>
    <submittedName>
        <fullName evidence="2">Photorhabdus luminescens subsp. laumondii TTO1 complete genome segment 15/17</fullName>
    </submittedName>
</protein>
<sequence>MAAPQCEYCSARIDPFEVHHVRKLKDIKADTALWKKLMIARNRKTLVLCQTCHINFHRGTLP</sequence>
<reference evidence="3" key="1">
    <citation type="journal article" date="2003" name="Nat. Biotechnol.">
        <title>The genome sequence of the entomopathogenic bacterium Photorhabdus luminescens.</title>
        <authorList>
            <person name="Duchaud E."/>
            <person name="Rusniok C."/>
            <person name="Frangeul L."/>
            <person name="Buchrieser C."/>
            <person name="Givaudan A."/>
            <person name="Taourit S."/>
            <person name="Bocs S."/>
            <person name="Boursaux-Eude C."/>
            <person name="Chandler M."/>
            <person name="Charles J.-F."/>
            <person name="Dassa E."/>
            <person name="Derose R."/>
            <person name="Derzelle S."/>
            <person name="Freyssinet G."/>
            <person name="Gaudriault S."/>
            <person name="Medigue C."/>
            <person name="Lanois A."/>
            <person name="Powell K."/>
            <person name="Siguier P."/>
            <person name="Vincent R."/>
            <person name="Wingate V."/>
            <person name="Zouine M."/>
            <person name="Glaser P."/>
            <person name="Boemare N."/>
            <person name="Danchin A."/>
            <person name="Kunst F."/>
        </authorList>
    </citation>
    <scope>NUCLEOTIDE SEQUENCE [LARGE SCALE GENOMIC DNA]</scope>
    <source>
        <strain evidence="3">DSM 15139 / CIP 105565 / TT01</strain>
    </source>
</reference>
<evidence type="ECO:0000313" key="3">
    <source>
        <dbReference type="Proteomes" id="UP000002514"/>
    </source>
</evidence>